<dbReference type="InterPro" id="IPR032580">
    <property type="entry name" value="SatD"/>
</dbReference>
<evidence type="ECO:0000313" key="2">
    <source>
        <dbReference type="Proteomes" id="UP000216840"/>
    </source>
</evidence>
<accession>A0A265US30</accession>
<dbReference type="EMBL" id="NGJN01000005">
    <property type="protein sequence ID" value="OZV68123.1"/>
    <property type="molecule type" value="Genomic_DNA"/>
</dbReference>
<name>A0A265US30_9FLAO</name>
<comment type="caution">
    <text evidence="1">The sequence shown here is derived from an EMBL/GenBank/DDBJ whole genome shotgun (WGS) entry which is preliminary data.</text>
</comment>
<keyword evidence="2" id="KW-1185">Reference proteome</keyword>
<gene>
    <name evidence="1" type="ORF">CA834_10785</name>
</gene>
<organism evidence="1 2">
    <name type="scientific">Winogradskyella aurantia</name>
    <dbReference type="NCBI Taxonomy" id="1915063"/>
    <lineage>
        <taxon>Bacteria</taxon>
        <taxon>Pseudomonadati</taxon>
        <taxon>Bacteroidota</taxon>
        <taxon>Flavobacteriia</taxon>
        <taxon>Flavobacteriales</taxon>
        <taxon>Flavobacteriaceae</taxon>
        <taxon>Winogradskyella</taxon>
    </lineage>
</organism>
<reference evidence="1 2" key="1">
    <citation type="submission" date="2017-05" db="EMBL/GenBank/DDBJ databases">
        <title>The draft genome sequence of Idiomarina salinarum WNB302.</title>
        <authorList>
            <person name="Sun Y."/>
            <person name="Chen B."/>
            <person name="Du Z."/>
        </authorList>
    </citation>
    <scope>NUCLEOTIDE SEQUENCE [LARGE SCALE GENOMIC DNA]</scope>
    <source>
        <strain evidence="1 2">WNB302</strain>
    </source>
</reference>
<dbReference type="Proteomes" id="UP000216840">
    <property type="component" value="Unassembled WGS sequence"/>
</dbReference>
<evidence type="ECO:0000313" key="1">
    <source>
        <dbReference type="EMBL" id="OZV68123.1"/>
    </source>
</evidence>
<sequence>MTSVITGDIIKSRAVKNQSIWLDELKYALKTLSLDASQYEIYRGDSFQLEYPQYPKSFEAAVYIKACIKTIKGLDVRLSIGIGNKTYSGNSVSESNGEAFQFSGETFETLKKEKQNLKIRTKSNQLNEELNLYFKLALIAMDRWTVNSAEIVKLSLEHPNVIQSELAKLVNISQDAVSKRQKRAHLDEILELDALFRTKISAFAKQTNAL</sequence>
<dbReference type="Pfam" id="PF16264">
    <property type="entry name" value="SatD"/>
    <property type="match status" value="1"/>
</dbReference>
<dbReference type="RefSeq" id="WP_094968709.1">
    <property type="nucleotide sequence ID" value="NZ_NGJN01000005.1"/>
</dbReference>
<protein>
    <submittedName>
        <fullName evidence="1">Transcriptional regulator</fullName>
    </submittedName>
</protein>
<dbReference type="AlphaFoldDB" id="A0A265US30"/>
<dbReference type="OrthoDB" id="7064118at2"/>
<proteinExistence type="predicted"/>